<accession>A0A9W7WVP5</accession>
<dbReference type="PANTHER" id="PTHR45784">
    <property type="entry name" value="C-TYPE LECTIN DOMAIN FAMILY 20 MEMBER A-RELATED"/>
    <property type="match status" value="1"/>
</dbReference>
<dbReference type="SMART" id="SM00034">
    <property type="entry name" value="CLECT"/>
    <property type="match status" value="2"/>
</dbReference>
<feature type="chain" id="PRO_5040816609" description="C-type lectin domain-containing protein" evidence="1">
    <location>
        <begin position="33"/>
        <end position="299"/>
    </location>
</feature>
<dbReference type="Pfam" id="PF00059">
    <property type="entry name" value="Lectin_C"/>
    <property type="match status" value="2"/>
</dbReference>
<keyword evidence="1" id="KW-0732">Signal</keyword>
<name>A0A9W7WVP5_TRIRA</name>
<dbReference type="InterPro" id="IPR016187">
    <property type="entry name" value="CTDL_fold"/>
</dbReference>
<evidence type="ECO:0000313" key="4">
    <source>
        <dbReference type="Proteomes" id="UP001059041"/>
    </source>
</evidence>
<feature type="domain" description="C-type lectin" evidence="2">
    <location>
        <begin position="37"/>
        <end position="144"/>
    </location>
</feature>
<dbReference type="AlphaFoldDB" id="A0A9W7WVP5"/>
<dbReference type="InterPro" id="IPR016186">
    <property type="entry name" value="C-type_lectin-like/link_sf"/>
</dbReference>
<dbReference type="PROSITE" id="PS50041">
    <property type="entry name" value="C_TYPE_LECTIN_2"/>
    <property type="match status" value="2"/>
</dbReference>
<protein>
    <recommendedName>
        <fullName evidence="2">C-type lectin domain-containing protein</fullName>
    </recommendedName>
</protein>
<keyword evidence="4" id="KW-1185">Reference proteome</keyword>
<dbReference type="InterPro" id="IPR001304">
    <property type="entry name" value="C-type_lectin-like"/>
</dbReference>
<evidence type="ECO:0000313" key="3">
    <source>
        <dbReference type="EMBL" id="KAI7809432.1"/>
    </source>
</evidence>
<sequence>MLKLQSGAVRAVMDMSLFVLLLLSGLLCSASGFQREYYYVNTKMSWSDAQRYCRENYNYLATVDSMNDVNKMMNTVNDGYSGSVWIGLKRPTQRSWAWSMGNETLTEYSAWWGSQPSGGGDCVFFVYTAWYDYSCATNLDFVCYDVETTGYILITDRKNWRDAQSYCRQYHTDLASIHSLEEQNQICSVSGDTRWVWIGLSSDSWQWSDQWSLSFTNWAAGQPSASGDCVAMSTTDSGKWIQNSCVLQYPFICYEEAKFVKKQTVRFYFSHDGENSLTDSSLQTAIFNKISEKLSIGIL</sequence>
<gene>
    <name evidence="3" type="ORF">IRJ41_008062</name>
</gene>
<dbReference type="SUPFAM" id="SSF56436">
    <property type="entry name" value="C-type lectin-like"/>
    <property type="match status" value="2"/>
</dbReference>
<dbReference type="Gene3D" id="3.10.100.10">
    <property type="entry name" value="Mannose-Binding Protein A, subunit A"/>
    <property type="match status" value="2"/>
</dbReference>
<comment type="caution">
    <text evidence="3">The sequence shown here is derived from an EMBL/GenBank/DDBJ whole genome shotgun (WGS) entry which is preliminary data.</text>
</comment>
<dbReference type="OrthoDB" id="6369810at2759"/>
<evidence type="ECO:0000256" key="1">
    <source>
        <dbReference type="SAM" id="SignalP"/>
    </source>
</evidence>
<feature type="domain" description="C-type lectin" evidence="2">
    <location>
        <begin position="146"/>
        <end position="254"/>
    </location>
</feature>
<dbReference type="EMBL" id="JAFHDT010000005">
    <property type="protein sequence ID" value="KAI7809432.1"/>
    <property type="molecule type" value="Genomic_DNA"/>
</dbReference>
<reference evidence="3" key="1">
    <citation type="submission" date="2021-02" db="EMBL/GenBank/DDBJ databases">
        <title>Comparative genomics reveals that relaxation of natural selection precedes convergent phenotypic evolution of cavefish.</title>
        <authorList>
            <person name="Peng Z."/>
        </authorList>
    </citation>
    <scope>NUCLEOTIDE SEQUENCE</scope>
    <source>
        <tissue evidence="3">Muscle</tissue>
    </source>
</reference>
<proteinExistence type="predicted"/>
<dbReference type="Proteomes" id="UP001059041">
    <property type="component" value="Linkage Group LG5"/>
</dbReference>
<evidence type="ECO:0000259" key="2">
    <source>
        <dbReference type="PROSITE" id="PS50041"/>
    </source>
</evidence>
<dbReference type="PANTHER" id="PTHR45784:SF3">
    <property type="entry name" value="C-TYPE LECTIN DOMAIN FAMILY 4 MEMBER K-LIKE-RELATED"/>
    <property type="match status" value="1"/>
</dbReference>
<organism evidence="3 4">
    <name type="scientific">Triplophysa rosa</name>
    <name type="common">Cave loach</name>
    <dbReference type="NCBI Taxonomy" id="992332"/>
    <lineage>
        <taxon>Eukaryota</taxon>
        <taxon>Metazoa</taxon>
        <taxon>Chordata</taxon>
        <taxon>Craniata</taxon>
        <taxon>Vertebrata</taxon>
        <taxon>Euteleostomi</taxon>
        <taxon>Actinopterygii</taxon>
        <taxon>Neopterygii</taxon>
        <taxon>Teleostei</taxon>
        <taxon>Ostariophysi</taxon>
        <taxon>Cypriniformes</taxon>
        <taxon>Nemacheilidae</taxon>
        <taxon>Triplophysa</taxon>
    </lineage>
</organism>
<feature type="signal peptide" evidence="1">
    <location>
        <begin position="1"/>
        <end position="32"/>
    </location>
</feature>